<dbReference type="CDD" id="cd20506">
    <property type="entry name" value="CYCLIN_AtCycA-like_rpt2"/>
    <property type="match status" value="1"/>
</dbReference>
<evidence type="ECO:0000256" key="7">
    <source>
        <dbReference type="RuleBase" id="RU000383"/>
    </source>
</evidence>
<dbReference type="Proteomes" id="UP000290289">
    <property type="component" value="Chromosome 15"/>
</dbReference>
<evidence type="ECO:0000256" key="1">
    <source>
        <dbReference type="ARBA" id="ARBA00006955"/>
    </source>
</evidence>
<dbReference type="InterPro" id="IPR046965">
    <property type="entry name" value="Cyclin_A/B-like"/>
</dbReference>
<proteinExistence type="inferred from homology"/>
<evidence type="ECO:0000256" key="3">
    <source>
        <dbReference type="ARBA" id="ARBA00022618"/>
    </source>
</evidence>
<organism evidence="11 12">
    <name type="scientific">Malus domestica</name>
    <name type="common">Apple</name>
    <name type="synonym">Pyrus malus</name>
    <dbReference type="NCBI Taxonomy" id="3750"/>
    <lineage>
        <taxon>Eukaryota</taxon>
        <taxon>Viridiplantae</taxon>
        <taxon>Streptophyta</taxon>
        <taxon>Embryophyta</taxon>
        <taxon>Tracheophyta</taxon>
        <taxon>Spermatophyta</taxon>
        <taxon>Magnoliopsida</taxon>
        <taxon>eudicotyledons</taxon>
        <taxon>Gunneridae</taxon>
        <taxon>Pentapetalae</taxon>
        <taxon>rosids</taxon>
        <taxon>fabids</taxon>
        <taxon>Rosales</taxon>
        <taxon>Rosaceae</taxon>
        <taxon>Amygdaloideae</taxon>
        <taxon>Maleae</taxon>
        <taxon>Malus</taxon>
    </lineage>
</organism>
<dbReference type="PANTHER" id="PTHR10177">
    <property type="entry name" value="CYCLINS"/>
    <property type="match status" value="1"/>
</dbReference>
<evidence type="ECO:0000259" key="9">
    <source>
        <dbReference type="SMART" id="SM00385"/>
    </source>
</evidence>
<dbReference type="SMART" id="SM00385">
    <property type="entry name" value="CYCLIN"/>
    <property type="match status" value="2"/>
</dbReference>
<dbReference type="InterPro" id="IPR048258">
    <property type="entry name" value="Cyclins_cyclin-box"/>
</dbReference>
<evidence type="ECO:0000256" key="5">
    <source>
        <dbReference type="ARBA" id="ARBA00023306"/>
    </source>
</evidence>
<feature type="domain" description="Cyclin-like" evidence="9">
    <location>
        <begin position="293"/>
        <end position="377"/>
    </location>
</feature>
<comment type="similarity">
    <text evidence="1">Belongs to the cyclin family. Cyclin AB subfamily.</text>
</comment>
<dbReference type="InterPro" id="IPR036915">
    <property type="entry name" value="Cyclin-like_sf"/>
</dbReference>
<gene>
    <name evidence="11" type="ORF">DVH24_042817</name>
</gene>
<protein>
    <recommendedName>
        <fullName evidence="6">B-like cyclin</fullName>
    </recommendedName>
</protein>
<evidence type="ECO:0000256" key="4">
    <source>
        <dbReference type="ARBA" id="ARBA00023127"/>
    </source>
</evidence>
<comment type="caution">
    <text evidence="11">The sequence shown here is derived from an EMBL/GenBank/DDBJ whole genome shotgun (WGS) entry which is preliminary data.</text>
</comment>
<keyword evidence="4 7" id="KW-0195">Cyclin</keyword>
<sequence>MSTRNRRQPPLSSSLSEAKKSSISHHPNKKPMAAKTQVLKKRTALADVTNQRNRCQSVPPTLASSKPMVPCTNKIAKTIANKTTAKTTKEVSSCTSNTGLSGNVFQASLSAKSNILVPFSDTSFSGTDPAIKVFCTDPSPSSSGTVLPALSCINHAFRSWDASPSRSVSASVSLDESMSTCDSLNSPEFEYIDNEDVSDVKWIEKKTTKSLFISNHPGKEANIWKKDIFFDMEATDKVVAVDDNFMDPQFCAAIAPDIYKHLRESEENRRPSMDFMETIQKDINAGMRAILIDWLVEVAEEFRLVPETLFLTINYVDRYLSGNVMNRKQLQLLGVACMMIAAKYEEIVAPEVEQFCYITDNTYTKKEVLQMESSVLNHLKFEMTAPTALCFLRRFCFAAQKTSKVPSEHFRCLASYITELSLLEYSMLCYAPSLIAASAAFLAKYILSPLKKPWNSTLRHYTLYQASDLFDCVKALHQLCCNGCGSNLPAVREKYCQHKELERKDCWFGQDKALLHRLILSLGFFVSGRDMDVMNLYAKFV</sequence>
<dbReference type="CDD" id="cd20562">
    <property type="entry name" value="CYCLIN_AtCycA_like_rpt1"/>
    <property type="match status" value="1"/>
</dbReference>
<feature type="domain" description="Cyclin-like" evidence="9">
    <location>
        <begin position="390"/>
        <end position="478"/>
    </location>
</feature>
<dbReference type="GO" id="GO:0016538">
    <property type="term" value="F:cyclin-dependent protein serine/threonine kinase regulator activity"/>
    <property type="evidence" value="ECO:0007669"/>
    <property type="project" value="InterPro"/>
</dbReference>
<feature type="region of interest" description="Disordered" evidence="8">
    <location>
        <begin position="1"/>
        <end position="34"/>
    </location>
</feature>
<dbReference type="EMBL" id="RDQH01000341">
    <property type="protein sequence ID" value="RXH76030.1"/>
    <property type="molecule type" value="Genomic_DNA"/>
</dbReference>
<dbReference type="AlphaFoldDB" id="A0A498HYX2"/>
<dbReference type="Pfam" id="PF02984">
    <property type="entry name" value="Cyclin_C"/>
    <property type="match status" value="1"/>
</dbReference>
<feature type="domain" description="Cyclin C-terminal" evidence="10">
    <location>
        <begin position="386"/>
        <end position="504"/>
    </location>
</feature>
<dbReference type="GO" id="GO:0044772">
    <property type="term" value="P:mitotic cell cycle phase transition"/>
    <property type="evidence" value="ECO:0007669"/>
    <property type="project" value="InterPro"/>
</dbReference>
<dbReference type="STRING" id="3750.A0A498HYX2"/>
<name>A0A498HYX2_MALDO</name>
<dbReference type="SUPFAM" id="SSF47954">
    <property type="entry name" value="Cyclin-like"/>
    <property type="match status" value="2"/>
</dbReference>
<evidence type="ECO:0000256" key="2">
    <source>
        <dbReference type="ARBA" id="ARBA00011177"/>
    </source>
</evidence>
<dbReference type="GO" id="GO:0051301">
    <property type="term" value="P:cell division"/>
    <property type="evidence" value="ECO:0007669"/>
    <property type="project" value="UniProtKB-KW"/>
</dbReference>
<keyword evidence="5" id="KW-0131">Cell cycle</keyword>
<keyword evidence="12" id="KW-1185">Reference proteome</keyword>
<comment type="subunit">
    <text evidence="2">Interacts with the CDC2 protein kinase to form a serine/threonine kinase holoenzyme complex also known as maturation promoting factor (MPF). The cyclin subunit imparts substrate specificity to the complex.</text>
</comment>
<dbReference type="SMART" id="SM01332">
    <property type="entry name" value="Cyclin_C"/>
    <property type="match status" value="1"/>
</dbReference>
<dbReference type="InterPro" id="IPR006671">
    <property type="entry name" value="Cyclin_N"/>
</dbReference>
<dbReference type="InterPro" id="IPR004367">
    <property type="entry name" value="Cyclin_C-dom"/>
</dbReference>
<dbReference type="InterPro" id="IPR013763">
    <property type="entry name" value="Cyclin-like_dom"/>
</dbReference>
<dbReference type="InterPro" id="IPR039361">
    <property type="entry name" value="Cyclin"/>
</dbReference>
<evidence type="ECO:0000256" key="6">
    <source>
        <dbReference type="ARBA" id="ARBA00032263"/>
    </source>
</evidence>
<evidence type="ECO:0000259" key="10">
    <source>
        <dbReference type="SMART" id="SM01332"/>
    </source>
</evidence>
<evidence type="ECO:0000256" key="8">
    <source>
        <dbReference type="SAM" id="MobiDB-lite"/>
    </source>
</evidence>
<dbReference type="FunFam" id="1.10.472.10:FF:000013">
    <property type="entry name" value="Cyclin A1"/>
    <property type="match status" value="1"/>
</dbReference>
<accession>A0A498HYX2</accession>
<reference evidence="11 12" key="1">
    <citation type="submission" date="2018-10" db="EMBL/GenBank/DDBJ databases">
        <title>A high-quality apple genome assembly.</title>
        <authorList>
            <person name="Hu J."/>
        </authorList>
    </citation>
    <scope>NUCLEOTIDE SEQUENCE [LARGE SCALE GENOMIC DNA]</scope>
    <source>
        <strain evidence="12">cv. HFTH1</strain>
        <tissue evidence="11">Young leaf</tissue>
    </source>
</reference>
<dbReference type="Gene3D" id="1.10.472.10">
    <property type="entry name" value="Cyclin-like"/>
    <property type="match status" value="2"/>
</dbReference>
<keyword evidence="3" id="KW-0132">Cell division</keyword>
<dbReference type="PIRSF" id="PIRSF001771">
    <property type="entry name" value="Cyclin_A_B_D_E"/>
    <property type="match status" value="1"/>
</dbReference>
<dbReference type="PROSITE" id="PS00292">
    <property type="entry name" value="CYCLINS"/>
    <property type="match status" value="1"/>
</dbReference>
<dbReference type="FunFam" id="1.10.472.10:FF:000167">
    <property type="entry name" value="Mitotic cyclin 6"/>
    <property type="match status" value="1"/>
</dbReference>
<evidence type="ECO:0000313" key="11">
    <source>
        <dbReference type="EMBL" id="RXH76030.1"/>
    </source>
</evidence>
<evidence type="ECO:0000313" key="12">
    <source>
        <dbReference type="Proteomes" id="UP000290289"/>
    </source>
</evidence>
<dbReference type="Pfam" id="PF00134">
    <property type="entry name" value="Cyclin_N"/>
    <property type="match status" value="1"/>
</dbReference>